<dbReference type="KEGG" id="ftj:FTUN_4652"/>
<organism evidence="1 2">
    <name type="scientific">Frigoriglobus tundricola</name>
    <dbReference type="NCBI Taxonomy" id="2774151"/>
    <lineage>
        <taxon>Bacteria</taxon>
        <taxon>Pseudomonadati</taxon>
        <taxon>Planctomycetota</taxon>
        <taxon>Planctomycetia</taxon>
        <taxon>Gemmatales</taxon>
        <taxon>Gemmataceae</taxon>
        <taxon>Frigoriglobus</taxon>
    </lineage>
</organism>
<dbReference type="EMBL" id="CP053452">
    <property type="protein sequence ID" value="QJW97087.1"/>
    <property type="molecule type" value="Genomic_DNA"/>
</dbReference>
<keyword evidence="2" id="KW-1185">Reference proteome</keyword>
<dbReference type="AlphaFoldDB" id="A0A6M5YSP4"/>
<dbReference type="RefSeq" id="WP_171472534.1">
    <property type="nucleotide sequence ID" value="NZ_CP053452.2"/>
</dbReference>
<name>A0A6M5YSP4_9BACT</name>
<evidence type="ECO:0000313" key="2">
    <source>
        <dbReference type="Proteomes" id="UP000503447"/>
    </source>
</evidence>
<dbReference type="GO" id="GO:0016787">
    <property type="term" value="F:hydrolase activity"/>
    <property type="evidence" value="ECO:0007669"/>
    <property type="project" value="UniProtKB-KW"/>
</dbReference>
<reference evidence="2" key="1">
    <citation type="submission" date="2020-05" db="EMBL/GenBank/DDBJ databases">
        <title>Frigoriglobus tundricola gen. nov., sp. nov., a psychrotolerant cellulolytic planctomycete of the family Gemmataceae with two divergent copies of 16S rRNA gene.</title>
        <authorList>
            <person name="Kulichevskaya I.S."/>
            <person name="Ivanova A.A."/>
            <person name="Naumoff D.G."/>
            <person name="Beletsky A.V."/>
            <person name="Rijpstra W.I.C."/>
            <person name="Sinninghe Damste J.S."/>
            <person name="Mardanov A.V."/>
            <person name="Ravin N.V."/>
            <person name="Dedysh S.N."/>
        </authorList>
    </citation>
    <scope>NUCLEOTIDE SEQUENCE [LARGE SCALE GENOMIC DNA]</scope>
    <source>
        <strain evidence="2">PL17</strain>
    </source>
</reference>
<accession>A0A6M5YSP4</accession>
<gene>
    <name evidence="1" type="ORF">FTUN_4652</name>
</gene>
<protein>
    <submittedName>
        <fullName evidence="1">Peptidyl-tRNA hydrolase, archaeal type</fullName>
    </submittedName>
</protein>
<evidence type="ECO:0000313" key="1">
    <source>
        <dbReference type="EMBL" id="QJW97087.1"/>
    </source>
</evidence>
<dbReference type="Proteomes" id="UP000503447">
    <property type="component" value="Chromosome"/>
</dbReference>
<proteinExistence type="predicted"/>
<sequence>MTDDEFLLAFETCTLARADWTHAAHVRMAWLYLTRSLGAAAALDRVRPGIQKLNAEFVRQLHLRGLTVPHDPRGLNGYHETITTAFVTVIAARTRAGEDFDTFRERNPDLFDRTFPSLLKHYSPERLYSAAAKAAFIAPDLAPLPVG</sequence>
<keyword evidence="1" id="KW-0378">Hydrolase</keyword>